<dbReference type="Pfam" id="PF07491">
    <property type="entry name" value="PPI_Ypi1"/>
    <property type="match status" value="1"/>
</dbReference>
<evidence type="ECO:0008006" key="6">
    <source>
        <dbReference type="Google" id="ProtNLM"/>
    </source>
</evidence>
<feature type="region of interest" description="Disordered" evidence="3">
    <location>
        <begin position="486"/>
        <end position="544"/>
    </location>
</feature>
<comment type="similarity">
    <text evidence="1">Belongs to the CoA-transferase III family.</text>
</comment>
<evidence type="ECO:0000256" key="2">
    <source>
        <dbReference type="ARBA" id="ARBA00022679"/>
    </source>
</evidence>
<proteinExistence type="inferred from homology"/>
<comment type="caution">
    <text evidence="4">The sequence shown here is derived from an EMBL/GenBank/DDBJ whole genome shotgun (WGS) entry which is preliminary data.</text>
</comment>
<dbReference type="EMBL" id="JASPKZ010007611">
    <property type="protein sequence ID" value="KAJ9583379.1"/>
    <property type="molecule type" value="Genomic_DNA"/>
</dbReference>
<dbReference type="GO" id="GO:0047369">
    <property type="term" value="F:succinate-hydroxymethylglutarate CoA-transferase activity"/>
    <property type="evidence" value="ECO:0007669"/>
    <property type="project" value="TreeGrafter"/>
</dbReference>
<reference evidence="4" key="2">
    <citation type="submission" date="2023-05" db="EMBL/GenBank/DDBJ databases">
        <authorList>
            <person name="Fouks B."/>
        </authorList>
    </citation>
    <scope>NUCLEOTIDE SEQUENCE</scope>
    <source>
        <strain evidence="4">Stay&amp;Tobe</strain>
        <tissue evidence="4">Testes</tissue>
    </source>
</reference>
<feature type="non-terminal residue" evidence="4">
    <location>
        <position position="573"/>
    </location>
</feature>
<dbReference type="Proteomes" id="UP001233999">
    <property type="component" value="Unassembled WGS sequence"/>
</dbReference>
<dbReference type="PANTHER" id="PTHR48207">
    <property type="entry name" value="SUCCINATE--HYDROXYMETHYLGLUTARATE COA-TRANSFERASE"/>
    <property type="match status" value="1"/>
</dbReference>
<dbReference type="InterPro" id="IPR044855">
    <property type="entry name" value="CoA-Trfase_III_dom3_sf"/>
</dbReference>
<name>A0AAD8EB43_DIPPU</name>
<evidence type="ECO:0000256" key="1">
    <source>
        <dbReference type="ARBA" id="ARBA00008383"/>
    </source>
</evidence>
<feature type="compositionally biased region" description="Basic residues" evidence="3">
    <location>
        <begin position="505"/>
        <end position="515"/>
    </location>
</feature>
<reference evidence="4" key="1">
    <citation type="journal article" date="2023" name="IScience">
        <title>Live-bearing cockroach genome reveals convergent evolutionary mechanisms linked to viviparity in insects and beyond.</title>
        <authorList>
            <person name="Fouks B."/>
            <person name="Harrison M.C."/>
            <person name="Mikhailova A.A."/>
            <person name="Marchal E."/>
            <person name="English S."/>
            <person name="Carruthers M."/>
            <person name="Jennings E.C."/>
            <person name="Chiamaka E.L."/>
            <person name="Frigard R.A."/>
            <person name="Pippel M."/>
            <person name="Attardo G.M."/>
            <person name="Benoit J.B."/>
            <person name="Bornberg-Bauer E."/>
            <person name="Tobe S.S."/>
        </authorList>
    </citation>
    <scope>NUCLEOTIDE SEQUENCE</scope>
    <source>
        <strain evidence="4">Stay&amp;Tobe</strain>
    </source>
</reference>
<dbReference type="SUPFAM" id="SSF89796">
    <property type="entry name" value="CoA-transferase family III (CaiB/BaiF)"/>
    <property type="match status" value="1"/>
</dbReference>
<organism evidence="4 5">
    <name type="scientific">Diploptera punctata</name>
    <name type="common">Pacific beetle cockroach</name>
    <dbReference type="NCBI Taxonomy" id="6984"/>
    <lineage>
        <taxon>Eukaryota</taxon>
        <taxon>Metazoa</taxon>
        <taxon>Ecdysozoa</taxon>
        <taxon>Arthropoda</taxon>
        <taxon>Hexapoda</taxon>
        <taxon>Insecta</taxon>
        <taxon>Pterygota</taxon>
        <taxon>Neoptera</taxon>
        <taxon>Polyneoptera</taxon>
        <taxon>Dictyoptera</taxon>
        <taxon>Blattodea</taxon>
        <taxon>Blaberoidea</taxon>
        <taxon>Blaberidae</taxon>
        <taxon>Diplopterinae</taxon>
        <taxon>Diploptera</taxon>
    </lineage>
</organism>
<dbReference type="GO" id="GO:0004865">
    <property type="term" value="F:protein serine/threonine phosphatase inhibitor activity"/>
    <property type="evidence" value="ECO:0007669"/>
    <property type="project" value="InterPro"/>
</dbReference>
<dbReference type="Gene3D" id="3.30.1540.10">
    <property type="entry name" value="formyl-coa transferase, domain 3"/>
    <property type="match status" value="1"/>
</dbReference>
<dbReference type="InterPro" id="IPR011107">
    <property type="entry name" value="PPI_Ypi1"/>
</dbReference>
<dbReference type="InterPro" id="IPR023606">
    <property type="entry name" value="CoA-Trfase_III_dom_1_sf"/>
</dbReference>
<gene>
    <name evidence="4" type="ORF">L9F63_022286</name>
</gene>
<dbReference type="Gene3D" id="3.40.50.10540">
    <property type="entry name" value="Crotonobetainyl-coa:carnitine coa-transferase, domain 1"/>
    <property type="match status" value="1"/>
</dbReference>
<accession>A0AAD8EB43</accession>
<dbReference type="AlphaFoldDB" id="A0AAD8EB43"/>
<evidence type="ECO:0000256" key="3">
    <source>
        <dbReference type="SAM" id="MobiDB-lite"/>
    </source>
</evidence>
<keyword evidence="2" id="KW-0808">Transferase</keyword>
<protein>
    <recommendedName>
        <fullName evidence="6">Succinate--hydroxymethylglutarate CoA-transferase</fullName>
    </recommendedName>
</protein>
<sequence>MSGTVMIKCSEKLKLFRCLANYNSWCGFRYLLPTHSNFYRYFSANNITISEKDNSPLAGIKVLDLTRIVAGPFCTMTLGDLGAEIIKIERPGSGDESRKWGPPYIGDTSETCYFMSVNRNKKSICVNLKSGKEVLYDLAAKCDVLVENYVPGKLDEYNLGYEEIKTYAPHLVYCSLTGYGTEGPYSRRPGYDVIAASVGGMLHITGPFEGEPCKVGVAMVDIATGLYAHGAIMAALLQRTRTGKGQKIDCNLLSTQVSCLINVASNYLNGGIDTKRRGTAHESIVPYQAFKTSDDEYLTIGTGSDQQFVSLCEKLNLKELAVDDRFLNNKLRVQNRQSLLKILCEQFVKKPMSDWLKILEGSPFPYGPINSIPKVFNDPHIQHIELVKELDHPVAGKIKVVGPPVVYSEGRNEVRLPPPTLGQHTEEILGDLLGYSDVRTVRLKLRKPESKKKVKWDAGTVDNEHLNKKKSKCNCVVVKYEKPREFGESSSSSSSDECENCHGHVERKKKKKKKPPGSSAQPDGSTEDGDNRIVQPKGRNLIVCENGDSADESASCFVKHGGGRRASDEMARA</sequence>
<dbReference type="PANTHER" id="PTHR48207:SF3">
    <property type="entry name" value="SUCCINATE--HYDROXYMETHYLGLUTARATE COA-TRANSFERASE"/>
    <property type="match status" value="1"/>
</dbReference>
<dbReference type="InterPro" id="IPR050483">
    <property type="entry name" value="CoA-transferase_III_domain"/>
</dbReference>
<evidence type="ECO:0000313" key="4">
    <source>
        <dbReference type="EMBL" id="KAJ9583379.1"/>
    </source>
</evidence>
<keyword evidence="5" id="KW-1185">Reference proteome</keyword>
<dbReference type="InterPro" id="IPR003673">
    <property type="entry name" value="CoA-Trfase_fam_III"/>
</dbReference>
<dbReference type="GO" id="GO:0005739">
    <property type="term" value="C:mitochondrion"/>
    <property type="evidence" value="ECO:0007669"/>
    <property type="project" value="TreeGrafter"/>
</dbReference>
<dbReference type="Pfam" id="PF02515">
    <property type="entry name" value="CoA_transf_3"/>
    <property type="match status" value="1"/>
</dbReference>
<evidence type="ECO:0000313" key="5">
    <source>
        <dbReference type="Proteomes" id="UP001233999"/>
    </source>
</evidence>